<evidence type="ECO:0000256" key="1">
    <source>
        <dbReference type="SAM" id="MobiDB-lite"/>
    </source>
</evidence>
<gene>
    <name evidence="2" type="ORF">D5H75_39935</name>
</gene>
<evidence type="ECO:0000313" key="2">
    <source>
        <dbReference type="EMBL" id="RJL19962.1"/>
    </source>
</evidence>
<protein>
    <submittedName>
        <fullName evidence="2">Uncharacterized protein</fullName>
    </submittedName>
</protein>
<dbReference type="Proteomes" id="UP000265768">
    <property type="component" value="Unassembled WGS sequence"/>
</dbReference>
<sequence>MPEEHRDDAHPVPARRPTTAQALNAIQAAQRALGRDAPTDAASGNLSPYMPTARCREALDLLAYAGSLQVLDDRAPNLKGLCVNLLDWHGGPSRATKSVVKALGVALKTSYPQGVEMASFAAACSPLLEPDRLARLIALAPGTRTAFAPQRHVLSLAGPLRALLSHFPEQRREQLLTTLWTSAHDGRWWDMTAGVALLAHRERPPQQDLSGRTPAELGQMLIEGTLPYNEGSVAAVSALPPSEPVRAFMADLAEKMRKGDHIDPDLALWASHLPWLDPMDRPETPITWLVRTLKQSITPDPESGQVNLDILGKKPKQWAALYPQASAEEFPTAPLLRRLRGKRLPLPEGRPAPGGTAEQAIIDPILSPAELAENRSYMGNCTWTYLDRLKRGSHVLLKLDLDGERYNAALCASGPTWAVGEVNSRFNRGRVPAVITEGLRLLAGTLPPPGADGRPAINPETGHRRLGRTGFGIR</sequence>
<feature type="region of interest" description="Disordered" evidence="1">
    <location>
        <begin position="445"/>
        <end position="474"/>
    </location>
</feature>
<name>A0A3A4ALS9_9ACTN</name>
<comment type="caution">
    <text evidence="2">The sequence shown here is derived from an EMBL/GenBank/DDBJ whole genome shotgun (WGS) entry which is preliminary data.</text>
</comment>
<proteinExistence type="predicted"/>
<dbReference type="EMBL" id="QZEY01000034">
    <property type="protein sequence ID" value="RJL19962.1"/>
    <property type="molecule type" value="Genomic_DNA"/>
</dbReference>
<reference evidence="2 3" key="1">
    <citation type="submission" date="2018-09" db="EMBL/GenBank/DDBJ databases">
        <title>YIM 75507 draft genome.</title>
        <authorList>
            <person name="Tang S."/>
            <person name="Feng Y."/>
        </authorList>
    </citation>
    <scope>NUCLEOTIDE SEQUENCE [LARGE SCALE GENOMIC DNA]</scope>
    <source>
        <strain evidence="2 3">YIM 75507</strain>
    </source>
</reference>
<keyword evidence="3" id="KW-1185">Reference proteome</keyword>
<accession>A0A3A4ALS9</accession>
<organism evidence="2 3">
    <name type="scientific">Bailinhaonella thermotolerans</name>
    <dbReference type="NCBI Taxonomy" id="1070861"/>
    <lineage>
        <taxon>Bacteria</taxon>
        <taxon>Bacillati</taxon>
        <taxon>Actinomycetota</taxon>
        <taxon>Actinomycetes</taxon>
        <taxon>Streptosporangiales</taxon>
        <taxon>Streptosporangiaceae</taxon>
        <taxon>Bailinhaonella</taxon>
    </lineage>
</organism>
<dbReference type="AlphaFoldDB" id="A0A3A4ALS9"/>
<evidence type="ECO:0000313" key="3">
    <source>
        <dbReference type="Proteomes" id="UP000265768"/>
    </source>
</evidence>
<dbReference type="RefSeq" id="WP_119931845.1">
    <property type="nucleotide sequence ID" value="NZ_QZEY01000034.1"/>
</dbReference>